<dbReference type="GO" id="GO:0004673">
    <property type="term" value="F:protein histidine kinase activity"/>
    <property type="evidence" value="ECO:0007669"/>
    <property type="project" value="UniProtKB-EC"/>
</dbReference>
<evidence type="ECO:0000256" key="5">
    <source>
        <dbReference type="ARBA" id="ARBA00022606"/>
    </source>
</evidence>
<dbReference type="SUPFAM" id="SSF55781">
    <property type="entry name" value="GAF domain-like"/>
    <property type="match status" value="1"/>
</dbReference>
<feature type="domain" description="PAC" evidence="17">
    <location>
        <begin position="264"/>
        <end position="316"/>
    </location>
</feature>
<dbReference type="NCBIfam" id="TIGR00229">
    <property type="entry name" value="sensory_box"/>
    <property type="match status" value="1"/>
</dbReference>
<dbReference type="SUPFAM" id="SSF55874">
    <property type="entry name" value="ATPase domain of HSP90 chaperone/DNA topoisomerase II/histidine kinase"/>
    <property type="match status" value="1"/>
</dbReference>
<dbReference type="SMART" id="SM00086">
    <property type="entry name" value="PAC"/>
    <property type="match status" value="1"/>
</dbReference>
<dbReference type="InterPro" id="IPR000014">
    <property type="entry name" value="PAS"/>
</dbReference>
<reference evidence="18 19" key="1">
    <citation type="submission" date="2019-12" db="EMBL/GenBank/DDBJ databases">
        <title>Genomic-based taxomic classification of the family Erythrobacteraceae.</title>
        <authorList>
            <person name="Xu L."/>
        </authorList>
    </citation>
    <scope>NUCLEOTIDE SEQUENCE [LARGE SCALE GENOMIC DNA]</scope>
    <source>
        <strain evidence="18 19">MCCC 1K01500</strain>
    </source>
</reference>
<organism evidence="18 19">
    <name type="scientific">Croceibacterium salegens</name>
    <dbReference type="NCBI Taxonomy" id="1737568"/>
    <lineage>
        <taxon>Bacteria</taxon>
        <taxon>Pseudomonadati</taxon>
        <taxon>Pseudomonadota</taxon>
        <taxon>Alphaproteobacteria</taxon>
        <taxon>Sphingomonadales</taxon>
        <taxon>Erythrobacteraceae</taxon>
        <taxon>Croceibacterium</taxon>
    </lineage>
</organism>
<dbReference type="PANTHER" id="PTHR41523:SF8">
    <property type="entry name" value="ETHYLENE RESPONSE SENSOR PROTEIN"/>
    <property type="match status" value="1"/>
</dbReference>
<evidence type="ECO:0000256" key="10">
    <source>
        <dbReference type="ARBA" id="ARBA00022741"/>
    </source>
</evidence>
<dbReference type="PANTHER" id="PTHR41523">
    <property type="entry name" value="TWO-COMPONENT SYSTEM SENSOR PROTEIN"/>
    <property type="match status" value="1"/>
</dbReference>
<dbReference type="SUPFAM" id="SSF55785">
    <property type="entry name" value="PYP-like sensor domain (PAS domain)"/>
    <property type="match status" value="1"/>
</dbReference>
<evidence type="ECO:0000256" key="1">
    <source>
        <dbReference type="ARBA" id="ARBA00000085"/>
    </source>
</evidence>
<dbReference type="Pfam" id="PF07536">
    <property type="entry name" value="HWE_HK"/>
    <property type="match status" value="1"/>
</dbReference>
<feature type="domain" description="PAS" evidence="16">
    <location>
        <begin position="196"/>
        <end position="232"/>
    </location>
</feature>
<evidence type="ECO:0000256" key="13">
    <source>
        <dbReference type="ARBA" id="ARBA00022991"/>
    </source>
</evidence>
<dbReference type="Gene3D" id="3.30.565.10">
    <property type="entry name" value="Histidine kinase-like ATPase, C-terminal domain"/>
    <property type="match status" value="1"/>
</dbReference>
<evidence type="ECO:0000256" key="14">
    <source>
        <dbReference type="ARBA" id="ARBA00023026"/>
    </source>
</evidence>
<gene>
    <name evidence="18" type="ORF">GRI89_14850</name>
</gene>
<evidence type="ECO:0000259" key="16">
    <source>
        <dbReference type="PROSITE" id="PS50112"/>
    </source>
</evidence>
<keyword evidence="3" id="KW-0600">Photoreceptor protein</keyword>
<evidence type="ECO:0000256" key="15">
    <source>
        <dbReference type="ARBA" id="ARBA00023170"/>
    </source>
</evidence>
<proteinExistence type="predicted"/>
<keyword evidence="9" id="KW-0677">Repeat</keyword>
<comment type="catalytic activity">
    <reaction evidence="1">
        <text>ATP + protein L-histidine = ADP + protein N-phospho-L-histidine.</text>
        <dbReference type="EC" id="2.7.13.3"/>
    </reaction>
</comment>
<dbReference type="CDD" id="cd00130">
    <property type="entry name" value="PAS"/>
    <property type="match status" value="1"/>
</dbReference>
<evidence type="ECO:0000256" key="9">
    <source>
        <dbReference type="ARBA" id="ARBA00022737"/>
    </source>
</evidence>
<evidence type="ECO:0000256" key="12">
    <source>
        <dbReference type="ARBA" id="ARBA00022840"/>
    </source>
</evidence>
<dbReference type="Gene3D" id="3.30.450.20">
    <property type="entry name" value="PAS domain"/>
    <property type="match status" value="1"/>
</dbReference>
<keyword evidence="4" id="KW-0597">Phosphoprotein</keyword>
<dbReference type="FunFam" id="3.30.450.20:FF:000099">
    <property type="entry name" value="Sensory box sensor histidine kinase"/>
    <property type="match status" value="1"/>
</dbReference>
<keyword evidence="8" id="KW-0808">Transferase</keyword>
<dbReference type="PROSITE" id="PS50112">
    <property type="entry name" value="PAS"/>
    <property type="match status" value="1"/>
</dbReference>
<accession>A0A6I4SZF6</accession>
<keyword evidence="6" id="KW-0285">Flavoprotein</keyword>
<evidence type="ECO:0000256" key="11">
    <source>
        <dbReference type="ARBA" id="ARBA00022777"/>
    </source>
</evidence>
<keyword evidence="13" id="KW-0157">Chromophore</keyword>
<keyword evidence="11" id="KW-0418">Kinase</keyword>
<dbReference type="InterPro" id="IPR035965">
    <property type="entry name" value="PAS-like_dom_sf"/>
</dbReference>
<dbReference type="Proteomes" id="UP000433652">
    <property type="component" value="Unassembled WGS sequence"/>
</dbReference>
<dbReference type="InterPro" id="IPR011102">
    <property type="entry name" value="Sig_transdc_His_kinase_HWE"/>
</dbReference>
<evidence type="ECO:0000256" key="6">
    <source>
        <dbReference type="ARBA" id="ARBA00022630"/>
    </source>
</evidence>
<dbReference type="InterPro" id="IPR036890">
    <property type="entry name" value="HATPase_C_sf"/>
</dbReference>
<keyword evidence="15" id="KW-0675">Receptor</keyword>
<keyword evidence="14" id="KW-0843">Virulence</keyword>
<dbReference type="AlphaFoldDB" id="A0A6I4SZF6"/>
<protein>
    <recommendedName>
        <fullName evidence="2">histidine kinase</fullName>
        <ecNumber evidence="2">2.7.13.3</ecNumber>
    </recommendedName>
</protein>
<keyword evidence="5" id="KW-0716">Sensory transduction</keyword>
<dbReference type="GO" id="GO:0009881">
    <property type="term" value="F:photoreceptor activity"/>
    <property type="evidence" value="ECO:0007669"/>
    <property type="project" value="UniProtKB-KW"/>
</dbReference>
<comment type="caution">
    <text evidence="18">The sequence shown here is derived from an EMBL/GenBank/DDBJ whole genome shotgun (WGS) entry which is preliminary data.</text>
</comment>
<dbReference type="InterPro" id="IPR000700">
    <property type="entry name" value="PAS-assoc_C"/>
</dbReference>
<dbReference type="OrthoDB" id="136506at2"/>
<dbReference type="SMART" id="SM00911">
    <property type="entry name" value="HWE_HK"/>
    <property type="match status" value="1"/>
</dbReference>
<evidence type="ECO:0000256" key="2">
    <source>
        <dbReference type="ARBA" id="ARBA00012438"/>
    </source>
</evidence>
<dbReference type="EC" id="2.7.13.3" evidence="2"/>
<sequence length="508" mass="55484">MNATEGSALETIDLRPWSTGPAAARANAVTGERAWLLAAYGLDSLEDDPELESIVKFAAGLCETKSSLITLVSDDSQRFIARKGISGREGPRNSSMCAEAMLVDGVMEVLDAAADERFADNPLVTSAPHVRFYAGHSLVDDDGNRLGALCVVDTETRPQGLTQLQKQGLAVLASAVIRRLHHRKEELVVASETGHREALLRGLADSMPAIVWSSDADGKFDYFNRYLEEFTGNPDCYDGENVHPDDLGPCTEKWVHSLRTGEPYEVEHRIRRRDGMYRWMMARAAPVRDEDGKIIRWFGTAVDIHDVHEISASRDLLARELSHRIKNIFAVVSGLVSLKARKSPENREFADELIGTIVALGRAHDYVRPTGTLVEDNLHGLLGELFAPYDTGSMARVRVSGDDCAISGRAATPLALVFHELATNSAKYGALAAASGHVELEVRDTGDDLRLTWSEHGGAQPKQAPAEGFGSRLVEMSVTGQLGGSWQRDFEPDGLVVEFEIPKESIAN</sequence>
<evidence type="ECO:0000259" key="17">
    <source>
        <dbReference type="PROSITE" id="PS50113"/>
    </source>
</evidence>
<dbReference type="PROSITE" id="PS50113">
    <property type="entry name" value="PAC"/>
    <property type="match status" value="1"/>
</dbReference>
<keyword evidence="10" id="KW-0547">Nucleotide-binding</keyword>
<dbReference type="InterPro" id="IPR001610">
    <property type="entry name" value="PAC"/>
</dbReference>
<dbReference type="EMBL" id="WTYM01000057">
    <property type="protein sequence ID" value="MXO60818.1"/>
    <property type="molecule type" value="Genomic_DNA"/>
</dbReference>
<name>A0A6I4SZF6_9SPHN</name>
<keyword evidence="7" id="KW-0288">FMN</keyword>
<dbReference type="Pfam" id="PF08447">
    <property type="entry name" value="PAS_3"/>
    <property type="match status" value="1"/>
</dbReference>
<evidence type="ECO:0000256" key="3">
    <source>
        <dbReference type="ARBA" id="ARBA00022543"/>
    </source>
</evidence>
<keyword evidence="12" id="KW-0067">ATP-binding</keyword>
<dbReference type="Gene3D" id="3.30.450.40">
    <property type="match status" value="1"/>
</dbReference>
<keyword evidence="19" id="KW-1185">Reference proteome</keyword>
<dbReference type="InterPro" id="IPR029016">
    <property type="entry name" value="GAF-like_dom_sf"/>
</dbReference>
<dbReference type="InterPro" id="IPR013655">
    <property type="entry name" value="PAS_fold_3"/>
</dbReference>
<evidence type="ECO:0000256" key="8">
    <source>
        <dbReference type="ARBA" id="ARBA00022679"/>
    </source>
</evidence>
<evidence type="ECO:0000256" key="7">
    <source>
        <dbReference type="ARBA" id="ARBA00022643"/>
    </source>
</evidence>
<dbReference type="GO" id="GO:0005524">
    <property type="term" value="F:ATP binding"/>
    <property type="evidence" value="ECO:0007669"/>
    <property type="project" value="UniProtKB-KW"/>
</dbReference>
<evidence type="ECO:0000313" key="19">
    <source>
        <dbReference type="Proteomes" id="UP000433652"/>
    </source>
</evidence>
<evidence type="ECO:0000256" key="4">
    <source>
        <dbReference type="ARBA" id="ARBA00022553"/>
    </source>
</evidence>
<evidence type="ECO:0000313" key="18">
    <source>
        <dbReference type="EMBL" id="MXO60818.1"/>
    </source>
</evidence>